<dbReference type="GO" id="GO:0003677">
    <property type="term" value="F:DNA binding"/>
    <property type="evidence" value="ECO:0007669"/>
    <property type="project" value="UniProtKB-KW"/>
</dbReference>
<dbReference type="Gene3D" id="1.10.287.1120">
    <property type="entry name" value="Bipartite methylase S protein"/>
    <property type="match status" value="1"/>
</dbReference>
<gene>
    <name evidence="6" type="ordered locus">Ethha_1807</name>
</gene>
<organism evidence="6 7">
    <name type="scientific">Ethanoligenens harbinense (strain DSM 18485 / JCM 12961 / CGMCC 1.5033 / YUAN-3)</name>
    <dbReference type="NCBI Taxonomy" id="663278"/>
    <lineage>
        <taxon>Bacteria</taxon>
        <taxon>Bacillati</taxon>
        <taxon>Bacillota</taxon>
        <taxon>Clostridia</taxon>
        <taxon>Eubacteriales</taxon>
        <taxon>Oscillospiraceae</taxon>
        <taxon>Ethanoligenens</taxon>
    </lineage>
</organism>
<name>E6U9P6_ETHHY</name>
<dbReference type="STRING" id="663278.Ethha_1807"/>
<dbReference type="AlphaFoldDB" id="E6U9P6"/>
<evidence type="ECO:0000259" key="5">
    <source>
        <dbReference type="Pfam" id="PF01420"/>
    </source>
</evidence>
<proteinExistence type="inferred from homology"/>
<evidence type="ECO:0000256" key="2">
    <source>
        <dbReference type="ARBA" id="ARBA00022747"/>
    </source>
</evidence>
<dbReference type="Proteomes" id="UP000001551">
    <property type="component" value="Chromosome"/>
</dbReference>
<evidence type="ECO:0000256" key="3">
    <source>
        <dbReference type="ARBA" id="ARBA00023125"/>
    </source>
</evidence>
<accession>E6U9P6</accession>
<dbReference type="Gene3D" id="3.90.220.20">
    <property type="entry name" value="DNA methylase specificity domains"/>
    <property type="match status" value="2"/>
</dbReference>
<dbReference type="EMBL" id="CP002400">
    <property type="protein sequence ID" value="ADU27332.1"/>
    <property type="molecule type" value="Genomic_DNA"/>
</dbReference>
<sequence>MVEYTDVINTDAAWLPQIPAHWQLQKIDALFTERKTKVSDKDYAPLSVTKKGILPQLEHAAKSNDSDNRKLVKAGDFVINSRSDRKGSCGVSKLDGSVSLINLVLTPRSKLNNDYVHYLLRNYRFSEEYYRNGRGIVADLWTTRYSEMRTILLPVPPRAEQDQIVRFLDWKVSEINKLIGIRRKEIQEFNQLKNTVITKTVTTGLKREELCGTDNSYYRMIPKGWRITKTLRVLSQPLTDGPHTTPQLYEEGIPFVSAEAVSCGNGKIDFNHIRGFISQDFYEECCKKYVPKIDDIYMIKSGATTGRVSIVDTDRIFTIWSPLAVFRCNQEVMLPRFLFYALQALPYQQQVQDGWSYGTQQNIGMRVLEQLKLAYPDVTEQEKIACYLDDKCDMLDKAIQLAESKIKALQELKSTIISDVVTGKIDVRNVTIPEYEHIDDIYDDNNEDGEETEVTEIDGEEG</sequence>
<comment type="similarity">
    <text evidence="1">Belongs to the type-I restriction system S methylase family.</text>
</comment>
<evidence type="ECO:0000256" key="4">
    <source>
        <dbReference type="SAM" id="MobiDB-lite"/>
    </source>
</evidence>
<dbReference type="RefSeq" id="WP_013485683.1">
    <property type="nucleotide sequence ID" value="NC_014828.1"/>
</dbReference>
<keyword evidence="7" id="KW-1185">Reference proteome</keyword>
<feature type="region of interest" description="Disordered" evidence="4">
    <location>
        <begin position="443"/>
        <end position="462"/>
    </location>
</feature>
<dbReference type="InterPro" id="IPR000055">
    <property type="entry name" value="Restrct_endonuc_typeI_TRD"/>
</dbReference>
<keyword evidence="2" id="KW-0680">Restriction system</keyword>
<evidence type="ECO:0000256" key="1">
    <source>
        <dbReference type="ARBA" id="ARBA00010923"/>
    </source>
</evidence>
<keyword evidence="3" id="KW-0238">DNA-binding</keyword>
<dbReference type="GO" id="GO:0009307">
    <property type="term" value="P:DNA restriction-modification system"/>
    <property type="evidence" value="ECO:0007669"/>
    <property type="project" value="UniProtKB-KW"/>
</dbReference>
<dbReference type="KEGG" id="eha:Ethha_1807"/>
<feature type="domain" description="Type I restriction modification DNA specificity" evidence="5">
    <location>
        <begin position="264"/>
        <end position="403"/>
    </location>
</feature>
<dbReference type="SUPFAM" id="SSF116734">
    <property type="entry name" value="DNA methylase specificity domain"/>
    <property type="match status" value="2"/>
</dbReference>
<dbReference type="eggNOG" id="COG0732">
    <property type="taxonomic scope" value="Bacteria"/>
</dbReference>
<reference evidence="6 7" key="1">
    <citation type="submission" date="2010-12" db="EMBL/GenBank/DDBJ databases">
        <title>Complete sequence of Ethanoligenens harbinense YUAN-3.</title>
        <authorList>
            <person name="Lucas S."/>
            <person name="Copeland A."/>
            <person name="Lapidus A."/>
            <person name="Cheng J.-F."/>
            <person name="Bruce D."/>
            <person name="Goodwin L."/>
            <person name="Pitluck S."/>
            <person name="Chertkov O."/>
            <person name="Misra M."/>
            <person name="Detter J.C."/>
            <person name="Han C."/>
            <person name="Tapia R."/>
            <person name="Land M."/>
            <person name="Hauser L."/>
            <person name="Jeffries C."/>
            <person name="Kyrpides N."/>
            <person name="Ivanova N."/>
            <person name="Mikhailova N."/>
            <person name="Wang A."/>
            <person name="Mouttaki H."/>
            <person name="He Z."/>
            <person name="Zhou J."/>
            <person name="Hemme C.L."/>
            <person name="Woyke T."/>
        </authorList>
    </citation>
    <scope>NUCLEOTIDE SEQUENCE [LARGE SCALE GENOMIC DNA]</scope>
    <source>
        <strain evidence="7">DSM 18485 / JCM 12961 / CGMCC 1.5033 / YUAN-3</strain>
    </source>
</reference>
<evidence type="ECO:0000313" key="6">
    <source>
        <dbReference type="EMBL" id="ADU27332.1"/>
    </source>
</evidence>
<dbReference type="PANTHER" id="PTHR30408">
    <property type="entry name" value="TYPE-1 RESTRICTION ENZYME ECOKI SPECIFICITY PROTEIN"/>
    <property type="match status" value="1"/>
</dbReference>
<dbReference type="Pfam" id="PF01420">
    <property type="entry name" value="Methylase_S"/>
    <property type="match status" value="1"/>
</dbReference>
<protein>
    <submittedName>
        <fullName evidence="6">Restriction modification system DNA specificity subunit</fullName>
    </submittedName>
</protein>
<dbReference type="CDD" id="cd16961">
    <property type="entry name" value="RMtype1_S_TRD-CR_like"/>
    <property type="match status" value="1"/>
</dbReference>
<evidence type="ECO:0000313" key="7">
    <source>
        <dbReference type="Proteomes" id="UP000001551"/>
    </source>
</evidence>
<dbReference type="HOGENOM" id="CLU_021095_1_1_9"/>
<dbReference type="InterPro" id="IPR044946">
    <property type="entry name" value="Restrct_endonuc_typeI_TRD_sf"/>
</dbReference>
<dbReference type="PANTHER" id="PTHR30408:SF12">
    <property type="entry name" value="TYPE I RESTRICTION ENZYME MJAVIII SPECIFICITY SUBUNIT"/>
    <property type="match status" value="1"/>
</dbReference>
<dbReference type="InterPro" id="IPR052021">
    <property type="entry name" value="Type-I_RS_S_subunit"/>
</dbReference>